<evidence type="ECO:0000256" key="1">
    <source>
        <dbReference type="SAM" id="MobiDB-lite"/>
    </source>
</evidence>
<feature type="region of interest" description="Disordered" evidence="1">
    <location>
        <begin position="18"/>
        <end position="50"/>
    </location>
</feature>
<feature type="domain" description="CRAL-TRIO" evidence="2">
    <location>
        <begin position="161"/>
        <end position="384"/>
    </location>
</feature>
<feature type="region of interest" description="Disordered" evidence="1">
    <location>
        <begin position="235"/>
        <end position="263"/>
    </location>
</feature>
<dbReference type="CDD" id="cd00170">
    <property type="entry name" value="SEC14"/>
    <property type="match status" value="1"/>
</dbReference>
<dbReference type="EMBL" id="JANBPY010002693">
    <property type="protein sequence ID" value="KAJ1954031.1"/>
    <property type="molecule type" value="Genomic_DNA"/>
</dbReference>
<dbReference type="PROSITE" id="PS50191">
    <property type="entry name" value="CRAL_TRIO"/>
    <property type="match status" value="1"/>
</dbReference>
<name>A0A9W8DZ72_9FUNG</name>
<dbReference type="OrthoDB" id="1434354at2759"/>
<dbReference type="Proteomes" id="UP001150925">
    <property type="component" value="Unassembled WGS sequence"/>
</dbReference>
<organism evidence="3 4">
    <name type="scientific">Dispira parvispora</name>
    <dbReference type="NCBI Taxonomy" id="1520584"/>
    <lineage>
        <taxon>Eukaryota</taxon>
        <taxon>Fungi</taxon>
        <taxon>Fungi incertae sedis</taxon>
        <taxon>Zoopagomycota</taxon>
        <taxon>Kickxellomycotina</taxon>
        <taxon>Dimargaritomycetes</taxon>
        <taxon>Dimargaritales</taxon>
        <taxon>Dimargaritaceae</taxon>
        <taxon>Dispira</taxon>
    </lineage>
</organism>
<dbReference type="AlphaFoldDB" id="A0A9W8DZ72"/>
<accession>A0A9W8DZ72</accession>
<dbReference type="InterPro" id="IPR001251">
    <property type="entry name" value="CRAL-TRIO_dom"/>
</dbReference>
<evidence type="ECO:0000259" key="2">
    <source>
        <dbReference type="PROSITE" id="PS50191"/>
    </source>
</evidence>
<dbReference type="PANTHER" id="PTHR10174">
    <property type="entry name" value="ALPHA-TOCOPHEROL TRANSFER PROTEIN-RELATED"/>
    <property type="match status" value="1"/>
</dbReference>
<keyword evidence="4" id="KW-1185">Reference proteome</keyword>
<dbReference type="Gene3D" id="3.40.525.10">
    <property type="entry name" value="CRAL-TRIO lipid binding domain"/>
    <property type="match status" value="1"/>
</dbReference>
<reference evidence="3" key="1">
    <citation type="submission" date="2022-07" db="EMBL/GenBank/DDBJ databases">
        <title>Phylogenomic reconstructions and comparative analyses of Kickxellomycotina fungi.</title>
        <authorList>
            <person name="Reynolds N.K."/>
            <person name="Stajich J.E."/>
            <person name="Barry K."/>
            <person name="Grigoriev I.V."/>
            <person name="Crous P."/>
            <person name="Smith M.E."/>
        </authorList>
    </citation>
    <scope>NUCLEOTIDE SEQUENCE</scope>
    <source>
        <strain evidence="3">RSA 1196</strain>
    </source>
</reference>
<proteinExistence type="predicted"/>
<evidence type="ECO:0000313" key="3">
    <source>
        <dbReference type="EMBL" id="KAJ1954031.1"/>
    </source>
</evidence>
<protein>
    <submittedName>
        <fullName evidence="3">Phosphatidylinositol transfer protein csr1</fullName>
    </submittedName>
</protein>
<dbReference type="InterPro" id="IPR036865">
    <property type="entry name" value="CRAL-TRIO_dom_sf"/>
</dbReference>
<comment type="caution">
    <text evidence="3">The sequence shown here is derived from an EMBL/GenBank/DDBJ whole genome shotgun (WGS) entry which is preliminary data.</text>
</comment>
<dbReference type="SMART" id="SM00516">
    <property type="entry name" value="SEC14"/>
    <property type="match status" value="1"/>
</dbReference>
<dbReference type="SUPFAM" id="SSF52087">
    <property type="entry name" value="CRAL/TRIO domain"/>
    <property type="match status" value="1"/>
</dbReference>
<dbReference type="Pfam" id="PF00650">
    <property type="entry name" value="CRAL_TRIO"/>
    <property type="match status" value="1"/>
</dbReference>
<evidence type="ECO:0000313" key="4">
    <source>
        <dbReference type="Proteomes" id="UP001150925"/>
    </source>
</evidence>
<gene>
    <name evidence="3" type="primary">CSR1_2</name>
    <name evidence="3" type="ORF">IWQ62_005856</name>
</gene>
<feature type="compositionally biased region" description="Polar residues" evidence="1">
    <location>
        <begin position="18"/>
        <end position="34"/>
    </location>
</feature>
<sequence length="385" mass="42510">MVSFKPRFGYTVRSKASVSLNTSNSTAPRPLQSNSPYSSPSSTPPSTPPPSVLDPTLYAFRLFCRTEIPRVLEAIEGWFDYHQVDRFLEPFLRFHKGKMQAAAHQLYSYWTFRTERLGINHHTMALLPYGTFSRSMAASLGTMSGNSSPFSSMLIDTYADHASESDSTSTGSIHTPFIDVPGTVDSEERAIIIMTMSRLVPLAASDKSGLLMAQKVWLNLERLLLTPDYTVGTGPSSPGVGFDDRRPTRPSRSSALAMSPADTATEKELSLSSSSAELKSGNQLQTKGMCILLDMRGMGMLNGEKATLEFLIDAIQNRFPIKLGALFVIHPPTWFSLVWTVVRRTMKPKLLQRVRVVTSVDQLYGFIDKDRLPLSLGGLVKTTVS</sequence>